<dbReference type="CDD" id="cd00117">
    <property type="entry name" value="TFP"/>
    <property type="match status" value="1"/>
</dbReference>
<evidence type="ECO:0000313" key="3">
    <source>
        <dbReference type="EMBL" id="CAF4856357.1"/>
    </source>
</evidence>
<accession>A0A821SL67</accession>
<reference evidence="3" key="1">
    <citation type="submission" date="2021-02" db="EMBL/GenBank/DDBJ databases">
        <authorList>
            <person name="Steward A R."/>
        </authorList>
    </citation>
    <scope>NUCLEOTIDE SEQUENCE</scope>
</reference>
<comment type="caution">
    <text evidence="3">The sequence shown here is derived from an EMBL/GenBank/DDBJ whole genome shotgun (WGS) entry which is preliminary data.</text>
</comment>
<dbReference type="AlphaFoldDB" id="A0A821SL67"/>
<evidence type="ECO:0000256" key="1">
    <source>
        <dbReference type="SAM" id="MobiDB-lite"/>
    </source>
</evidence>
<organism evidence="3 4">
    <name type="scientific">Pieris macdunnoughi</name>
    <dbReference type="NCBI Taxonomy" id="345717"/>
    <lineage>
        <taxon>Eukaryota</taxon>
        <taxon>Metazoa</taxon>
        <taxon>Ecdysozoa</taxon>
        <taxon>Arthropoda</taxon>
        <taxon>Hexapoda</taxon>
        <taxon>Insecta</taxon>
        <taxon>Pterygota</taxon>
        <taxon>Neoptera</taxon>
        <taxon>Endopterygota</taxon>
        <taxon>Lepidoptera</taxon>
        <taxon>Glossata</taxon>
        <taxon>Ditrysia</taxon>
        <taxon>Papilionoidea</taxon>
        <taxon>Pieridae</taxon>
        <taxon>Pierinae</taxon>
        <taxon>Pieris</taxon>
    </lineage>
</organism>
<sequence length="206" mass="23121">MCRWRTCFLLAMLLLLPTRITPREDEEEEEKSSSRGDEEEDDDGDDDDEDDEPIEKEPPGRRAPAVMMQTSPRTAVTRTTKRRPLECYVCAYKPESPLRACLDPTKYRVHTMTCHSVDEKCVTSVTSKGNTYEAVVRGCRSGCLGSPDTTCCELNRCNNQAFAMPTVIAPRALAQENKTDKPLPTSVLFFVTILLLLQTVVKVTIV</sequence>
<name>A0A821SL67_9NEOP</name>
<dbReference type="Proteomes" id="UP000663880">
    <property type="component" value="Unassembled WGS sequence"/>
</dbReference>
<dbReference type="OrthoDB" id="7344163at2759"/>
<evidence type="ECO:0000313" key="4">
    <source>
        <dbReference type="Proteomes" id="UP000663880"/>
    </source>
</evidence>
<feature type="chain" id="PRO_5032355905" evidence="2">
    <location>
        <begin position="23"/>
        <end position="206"/>
    </location>
</feature>
<gene>
    <name evidence="3" type="ORF">PMACD_LOCUS7513</name>
</gene>
<evidence type="ECO:0000256" key="2">
    <source>
        <dbReference type="SAM" id="SignalP"/>
    </source>
</evidence>
<keyword evidence="2" id="KW-0732">Signal</keyword>
<dbReference type="EMBL" id="CAJOBZ010000018">
    <property type="protein sequence ID" value="CAF4856357.1"/>
    <property type="molecule type" value="Genomic_DNA"/>
</dbReference>
<protein>
    <submittedName>
        <fullName evidence="3">Uncharacterized protein</fullName>
    </submittedName>
</protein>
<feature type="compositionally biased region" description="Polar residues" evidence="1">
    <location>
        <begin position="68"/>
        <end position="77"/>
    </location>
</feature>
<feature type="compositionally biased region" description="Acidic residues" evidence="1">
    <location>
        <begin position="37"/>
        <end position="54"/>
    </location>
</feature>
<feature type="region of interest" description="Disordered" evidence="1">
    <location>
        <begin position="19"/>
        <end position="77"/>
    </location>
</feature>
<feature type="signal peptide" evidence="2">
    <location>
        <begin position="1"/>
        <end position="22"/>
    </location>
</feature>
<proteinExistence type="predicted"/>
<keyword evidence="4" id="KW-1185">Reference proteome</keyword>